<dbReference type="Gene3D" id="3.40.50.720">
    <property type="entry name" value="NAD(P)-binding Rossmann-like Domain"/>
    <property type="match status" value="1"/>
</dbReference>
<dbReference type="Proteomes" id="UP000274909">
    <property type="component" value="Unassembled WGS sequence"/>
</dbReference>
<gene>
    <name evidence="2" type="ORF">ELQ94_10465</name>
</gene>
<name>A0A3S0X8H3_9MICO</name>
<dbReference type="AlphaFoldDB" id="A0A3S0X8H3"/>
<dbReference type="CDD" id="cd05269">
    <property type="entry name" value="TMR_SDR_a"/>
    <property type="match status" value="1"/>
</dbReference>
<dbReference type="OrthoDB" id="5510591at2"/>
<dbReference type="PANTHER" id="PTHR47129:SF1">
    <property type="entry name" value="NMRA-LIKE DOMAIN-CONTAINING PROTEIN"/>
    <property type="match status" value="1"/>
</dbReference>
<protein>
    <submittedName>
        <fullName evidence="2">SDR family oxidoreductase</fullName>
    </submittedName>
</protein>
<keyword evidence="3" id="KW-1185">Reference proteome</keyword>
<dbReference type="InterPro" id="IPR016040">
    <property type="entry name" value="NAD(P)-bd_dom"/>
</dbReference>
<proteinExistence type="predicted"/>
<evidence type="ECO:0000313" key="3">
    <source>
        <dbReference type="Proteomes" id="UP000274909"/>
    </source>
</evidence>
<dbReference type="PANTHER" id="PTHR47129">
    <property type="entry name" value="QUINONE OXIDOREDUCTASE 2"/>
    <property type="match status" value="1"/>
</dbReference>
<dbReference type="Gene3D" id="3.90.25.10">
    <property type="entry name" value="UDP-galactose 4-epimerase, domain 1"/>
    <property type="match status" value="1"/>
</dbReference>
<comment type="caution">
    <text evidence="2">The sequence shown here is derived from an EMBL/GenBank/DDBJ whole genome shotgun (WGS) entry which is preliminary data.</text>
</comment>
<dbReference type="Pfam" id="PF13460">
    <property type="entry name" value="NAD_binding_10"/>
    <property type="match status" value="1"/>
</dbReference>
<sequence>MTTTAPTPIVVTGATGPLGRHIVVALIARGVSAANIVAVGRNADKLATLADAGVRTSVADYSDRTSLDAAFAGAGTLVLVSGSEVGQRVQQHTNAIDAAVAAGVSRIVYTSAPAATTSTLVLAPEHKATEEYLAQSGVTTTILRNSWYTENYAADVARSAESGVLLSSTGEGRVASASRADYADAVAAVLTSEGHENAVYELSGDVAWAYTDLAAAIAEITGKPVEWKNVSPEEHAAVLTGAGLDEGTAGFVVALDGNIRDGLLGVTTGDLSRLIGRPTTPLVEGLRAAIA</sequence>
<dbReference type="InterPro" id="IPR036291">
    <property type="entry name" value="NAD(P)-bd_dom_sf"/>
</dbReference>
<dbReference type="InterPro" id="IPR052718">
    <property type="entry name" value="NmrA-type_oxidoreductase"/>
</dbReference>
<dbReference type="RefSeq" id="WP_127049821.1">
    <property type="nucleotide sequence ID" value="NZ_RZGZ01000002.1"/>
</dbReference>
<reference evidence="2 3" key="1">
    <citation type="submission" date="2018-12" db="EMBL/GenBank/DDBJ databases">
        <authorList>
            <person name="Li F."/>
        </authorList>
    </citation>
    <scope>NUCLEOTIDE SEQUENCE [LARGE SCALE GENOMIC DNA]</scope>
    <source>
        <strain evidence="2 3">EGI 6500705</strain>
    </source>
</reference>
<evidence type="ECO:0000313" key="2">
    <source>
        <dbReference type="EMBL" id="RUR01863.1"/>
    </source>
</evidence>
<accession>A0A3S0X8H3</accession>
<feature type="domain" description="NAD(P)-binding" evidence="1">
    <location>
        <begin position="13"/>
        <end position="192"/>
    </location>
</feature>
<dbReference type="EMBL" id="RZGZ01000002">
    <property type="protein sequence ID" value="RUR01863.1"/>
    <property type="molecule type" value="Genomic_DNA"/>
</dbReference>
<dbReference type="SUPFAM" id="SSF51735">
    <property type="entry name" value="NAD(P)-binding Rossmann-fold domains"/>
    <property type="match status" value="1"/>
</dbReference>
<organism evidence="2 3">
    <name type="scientific">Labedella endophytica</name>
    <dbReference type="NCBI Taxonomy" id="1523160"/>
    <lineage>
        <taxon>Bacteria</taxon>
        <taxon>Bacillati</taxon>
        <taxon>Actinomycetota</taxon>
        <taxon>Actinomycetes</taxon>
        <taxon>Micrococcales</taxon>
        <taxon>Microbacteriaceae</taxon>
        <taxon>Labedella</taxon>
    </lineage>
</organism>
<evidence type="ECO:0000259" key="1">
    <source>
        <dbReference type="Pfam" id="PF13460"/>
    </source>
</evidence>